<gene>
    <name evidence="1" type="ORF">BLX24_15075</name>
</gene>
<keyword evidence="2" id="KW-1185">Reference proteome</keyword>
<evidence type="ECO:0008006" key="3">
    <source>
        <dbReference type="Google" id="ProtNLM"/>
    </source>
</evidence>
<accession>A0A1S2VIA3</accession>
<protein>
    <recommendedName>
        <fullName evidence="3">Outer membrane protein beta-barrel domain-containing protein</fullName>
    </recommendedName>
</protein>
<organism evidence="1 2">
    <name type="scientific">Arsenicibacter rosenii</name>
    <dbReference type="NCBI Taxonomy" id="1750698"/>
    <lineage>
        <taxon>Bacteria</taxon>
        <taxon>Pseudomonadati</taxon>
        <taxon>Bacteroidota</taxon>
        <taxon>Cytophagia</taxon>
        <taxon>Cytophagales</taxon>
        <taxon>Spirosomataceae</taxon>
        <taxon>Arsenicibacter</taxon>
    </lineage>
</organism>
<proteinExistence type="predicted"/>
<comment type="caution">
    <text evidence="1">The sequence shown here is derived from an EMBL/GenBank/DDBJ whole genome shotgun (WGS) entry which is preliminary data.</text>
</comment>
<evidence type="ECO:0000313" key="1">
    <source>
        <dbReference type="EMBL" id="OIN58472.1"/>
    </source>
</evidence>
<evidence type="ECO:0000313" key="2">
    <source>
        <dbReference type="Proteomes" id="UP000181790"/>
    </source>
</evidence>
<dbReference type="InterPro" id="IPR023614">
    <property type="entry name" value="Porin_dom_sf"/>
</dbReference>
<sequence>MARLLKKGIFSGHVRSYFMATDNKPGLTDFHALGIGAGISYHTPRLFKHVELGISGFFTFNALSSDLAARDPKTNQTSRYEVGLFNLADPNNRRDLDRLEELYARIYIGHQSKLTVGRQLPHSPFINPQDGRMRPTLTEAAVLEWNEWKNTRFQLEYIFGISPRSTVRWFTVGESIGQYPVGVDLNGKPSQYAGHIRTSGILQAGLTRKAGPLSLQLWNTYVPNVFNLLYGNAEWRSSQTSPAYWMAGLMGGYEEAIRNGGSEVITQTYITPGATAGFVSGRIEYQRPHWLVNLNATRITAAGRLLMPREWGREPLYTFMFRERNEGTGNTTAFTANIRYSPVKNLKVDLGTGYYHLPDVTDYTLNKYGLPAYIQVNLGTTYQFTGLWKGLDVQLLLVRKDPLNSPVISDRYIINKVSMTQLNAIANFHF</sequence>
<reference evidence="1 2" key="1">
    <citation type="submission" date="2016-10" db="EMBL/GenBank/DDBJ databases">
        <title>Arsenicibacter rosenii gen. nov., sp. nov., an efficient arsenic-methylating bacterium isolated from an arsenic-contaminated paddy soil.</title>
        <authorList>
            <person name="Huang K."/>
        </authorList>
    </citation>
    <scope>NUCLEOTIDE SEQUENCE [LARGE SCALE GENOMIC DNA]</scope>
    <source>
        <strain evidence="1 2">SM-1</strain>
    </source>
</reference>
<dbReference type="AlphaFoldDB" id="A0A1S2VIA3"/>
<dbReference type="EMBL" id="MORL01000007">
    <property type="protein sequence ID" value="OIN58472.1"/>
    <property type="molecule type" value="Genomic_DNA"/>
</dbReference>
<dbReference type="Proteomes" id="UP000181790">
    <property type="component" value="Unassembled WGS sequence"/>
</dbReference>
<dbReference type="Gene3D" id="2.40.160.10">
    <property type="entry name" value="Porin"/>
    <property type="match status" value="1"/>
</dbReference>
<dbReference type="SUPFAM" id="SSF56935">
    <property type="entry name" value="Porins"/>
    <property type="match status" value="1"/>
</dbReference>
<name>A0A1S2VIA3_9BACT</name>